<proteinExistence type="predicted"/>
<evidence type="ECO:0000256" key="1">
    <source>
        <dbReference type="SAM" id="Phobius"/>
    </source>
</evidence>
<sequence>MASIPAWAILAGSLTARPRWPVNLITAGAVVAGLGIGSYLELTQYQRPDMISAAQGITQRWKPGDTVLEAAYATGPPLDRDLAIQLSRGPLAALQLTRNVGLKPFARALKDGSSVFTVAPMAGYTVVPLGPPEALKARFRMVWSQRWQGLVDVDAAQWTPVRQPSR</sequence>
<reference evidence="2" key="1">
    <citation type="submission" date="2020-05" db="EMBL/GenBank/DDBJ databases">
        <authorList>
            <person name="Chiriac C."/>
            <person name="Salcher M."/>
            <person name="Ghai R."/>
            <person name="Kavagutti S V."/>
        </authorList>
    </citation>
    <scope>NUCLEOTIDE SEQUENCE</scope>
</reference>
<dbReference type="AlphaFoldDB" id="A0A6J7ELN3"/>
<keyword evidence="1" id="KW-0472">Membrane</keyword>
<name>A0A6J7ELN3_9ZZZZ</name>
<protein>
    <submittedName>
        <fullName evidence="2">Unannotated protein</fullName>
    </submittedName>
</protein>
<keyword evidence="1" id="KW-1133">Transmembrane helix</keyword>
<gene>
    <name evidence="2" type="ORF">UFOPK3444_01630</name>
</gene>
<organism evidence="2">
    <name type="scientific">freshwater metagenome</name>
    <dbReference type="NCBI Taxonomy" id="449393"/>
    <lineage>
        <taxon>unclassified sequences</taxon>
        <taxon>metagenomes</taxon>
        <taxon>ecological metagenomes</taxon>
    </lineage>
</organism>
<keyword evidence="1" id="KW-0812">Transmembrane</keyword>
<evidence type="ECO:0000313" key="2">
    <source>
        <dbReference type="EMBL" id="CAB4883071.1"/>
    </source>
</evidence>
<feature type="transmembrane region" description="Helical" evidence="1">
    <location>
        <begin position="20"/>
        <end position="40"/>
    </location>
</feature>
<accession>A0A6J7ELN3</accession>
<dbReference type="EMBL" id="CAFBLU010000056">
    <property type="protein sequence ID" value="CAB4883071.1"/>
    <property type="molecule type" value="Genomic_DNA"/>
</dbReference>